<keyword evidence="13 15" id="KW-0030">Aminoacyl-tRNA synthetase</keyword>
<evidence type="ECO:0000256" key="16">
    <source>
        <dbReference type="PROSITE-ProRule" id="PRU00209"/>
    </source>
</evidence>
<comment type="caution">
    <text evidence="20">The sequence shown here is derived from an EMBL/GenBank/DDBJ whole genome shotgun (WGS) entry which is preliminary data.</text>
</comment>
<evidence type="ECO:0000256" key="15">
    <source>
        <dbReference type="HAMAP-Rule" id="MF_00283"/>
    </source>
</evidence>
<comment type="catalytic activity">
    <reaction evidence="14 15">
        <text>tRNA(Phe) + L-phenylalanine + ATP = L-phenylalanyl-tRNA(Phe) + AMP + diphosphate + H(+)</text>
        <dbReference type="Rhea" id="RHEA:19413"/>
        <dbReference type="Rhea" id="RHEA-COMP:9668"/>
        <dbReference type="Rhea" id="RHEA-COMP:9699"/>
        <dbReference type="ChEBI" id="CHEBI:15378"/>
        <dbReference type="ChEBI" id="CHEBI:30616"/>
        <dbReference type="ChEBI" id="CHEBI:33019"/>
        <dbReference type="ChEBI" id="CHEBI:58095"/>
        <dbReference type="ChEBI" id="CHEBI:78442"/>
        <dbReference type="ChEBI" id="CHEBI:78531"/>
        <dbReference type="ChEBI" id="CHEBI:456215"/>
        <dbReference type="EC" id="6.1.1.20"/>
    </reaction>
</comment>
<dbReference type="FunFam" id="3.30.930.10:FF:000022">
    <property type="entry name" value="Phenylalanine--tRNA ligase beta subunit"/>
    <property type="match status" value="1"/>
</dbReference>
<dbReference type="Gene3D" id="3.30.56.10">
    <property type="match status" value="2"/>
</dbReference>
<evidence type="ECO:0000313" key="20">
    <source>
        <dbReference type="EMBL" id="GHA70897.1"/>
    </source>
</evidence>
<evidence type="ECO:0000259" key="18">
    <source>
        <dbReference type="PROSITE" id="PS51447"/>
    </source>
</evidence>
<dbReference type="EC" id="6.1.1.20" evidence="15"/>
<comment type="similarity">
    <text evidence="2 15">Belongs to the phenylalanyl-tRNA synthetase beta subunit family. Type 1 subfamily.</text>
</comment>
<dbReference type="PANTHER" id="PTHR10947:SF0">
    <property type="entry name" value="PHENYLALANINE--TRNA LIGASE BETA SUBUNIT"/>
    <property type="match status" value="1"/>
</dbReference>
<dbReference type="SUPFAM" id="SSF50249">
    <property type="entry name" value="Nucleic acid-binding proteins"/>
    <property type="match status" value="1"/>
</dbReference>
<dbReference type="GO" id="GO:0000287">
    <property type="term" value="F:magnesium ion binding"/>
    <property type="evidence" value="ECO:0007669"/>
    <property type="project" value="UniProtKB-UniRule"/>
</dbReference>
<dbReference type="SUPFAM" id="SSF55681">
    <property type="entry name" value="Class II aaRS and biotin synthetases"/>
    <property type="match status" value="1"/>
</dbReference>
<dbReference type="PROSITE" id="PS50886">
    <property type="entry name" value="TRBD"/>
    <property type="match status" value="1"/>
</dbReference>
<evidence type="ECO:0000256" key="13">
    <source>
        <dbReference type="ARBA" id="ARBA00023146"/>
    </source>
</evidence>
<dbReference type="SUPFAM" id="SSF46955">
    <property type="entry name" value="Putative DNA-binding domain"/>
    <property type="match status" value="1"/>
</dbReference>
<dbReference type="SMART" id="SM00874">
    <property type="entry name" value="B5"/>
    <property type="match status" value="1"/>
</dbReference>
<dbReference type="SUPFAM" id="SSF56037">
    <property type="entry name" value="PheT/TilS domain"/>
    <property type="match status" value="1"/>
</dbReference>
<dbReference type="GO" id="GO:0005524">
    <property type="term" value="F:ATP binding"/>
    <property type="evidence" value="ECO:0007669"/>
    <property type="project" value="UniProtKB-UniRule"/>
</dbReference>
<comment type="subunit">
    <text evidence="3 15">Tetramer of two alpha and two beta subunits.</text>
</comment>
<feature type="domain" description="TRNA-binding" evidence="17">
    <location>
        <begin position="39"/>
        <end position="148"/>
    </location>
</feature>
<dbReference type="SMART" id="SM00896">
    <property type="entry name" value="FDX-ACB"/>
    <property type="match status" value="1"/>
</dbReference>
<keyword evidence="12 15" id="KW-0648">Protein biosynthesis</keyword>
<dbReference type="InterPro" id="IPR020825">
    <property type="entry name" value="Phe-tRNA_synthase-like_B3/B4"/>
</dbReference>
<evidence type="ECO:0000259" key="17">
    <source>
        <dbReference type="PROSITE" id="PS50886"/>
    </source>
</evidence>
<dbReference type="FunFam" id="2.40.50.140:FF:000045">
    <property type="entry name" value="Phenylalanine--tRNA ligase beta subunit"/>
    <property type="match status" value="1"/>
</dbReference>
<dbReference type="HAMAP" id="MF_00283">
    <property type="entry name" value="Phe_tRNA_synth_beta1"/>
    <property type="match status" value="1"/>
</dbReference>
<feature type="binding site" evidence="15">
    <location>
        <position position="466"/>
    </location>
    <ligand>
        <name>Mg(2+)</name>
        <dbReference type="ChEBI" id="CHEBI:18420"/>
        <note>shared with alpha subunit</note>
    </ligand>
</feature>
<keyword evidence="5 16" id="KW-0820">tRNA-binding</keyword>
<dbReference type="InterPro" id="IPR005147">
    <property type="entry name" value="tRNA_synthase_B5-dom"/>
</dbReference>
<evidence type="ECO:0000256" key="3">
    <source>
        <dbReference type="ARBA" id="ARBA00011209"/>
    </source>
</evidence>
<proteinExistence type="inferred from homology"/>
<protein>
    <recommendedName>
        <fullName evidence="15">Phenylalanine--tRNA ligase beta subunit</fullName>
        <ecNumber evidence="15">6.1.1.20</ecNumber>
    </recommendedName>
    <alternativeName>
        <fullName evidence="15">Phenylalanyl-tRNA synthetase beta subunit</fullName>
        <shortName evidence="15">PheRS</shortName>
    </alternativeName>
</protein>
<dbReference type="InterPro" id="IPR005146">
    <property type="entry name" value="B3/B4_tRNA-bd"/>
</dbReference>
<dbReference type="NCBIfam" id="TIGR00472">
    <property type="entry name" value="pheT_bact"/>
    <property type="match status" value="1"/>
</dbReference>
<evidence type="ECO:0000256" key="5">
    <source>
        <dbReference type="ARBA" id="ARBA00022555"/>
    </source>
</evidence>
<dbReference type="PANTHER" id="PTHR10947">
    <property type="entry name" value="PHENYLALANYL-TRNA SYNTHETASE BETA CHAIN AND LEUCINE-RICH REPEAT-CONTAINING PROTEIN 47"/>
    <property type="match status" value="1"/>
</dbReference>
<comment type="cofactor">
    <cofactor evidence="15">
        <name>Mg(2+)</name>
        <dbReference type="ChEBI" id="CHEBI:18420"/>
    </cofactor>
    <text evidence="15">Binds 2 magnesium ions per tetramer.</text>
</comment>
<sequence>MHFSEQWLRTWVNPSMTTEQLSDTLTMGGLEVEELTPAAPAFTGVVVGQILSIEKHPDADKLNVCKVDVGTGELLQIVCGAPNAAVGIKIPAALIGAELPNDFKIKAAKLRGVASSGMLCSARELGINDEASGLMELPSDAPVGMNIRDYLNLDDHVFTIKLTPNRADCLSIRGVARDVAAITGAPLKSFTAEAVATTITDELPIRVDEPVACGRFTGRVMKNVNAAAPTPLWIVQRLERAGVRSISALVDITAYVMLELGQPMHVYDLSKIQGTLHARMAKNGESIKLLNEQTHTLQDDVLVIADDSGAIGIAGIMGGDSTKAELHSTDIFLEAAFFSPDAIAGKARRLKFSTDASHRYERGVDFMNQREAIEYATRLVLDICGGEVGPVSEVISTLPTRGELTMRVSRAQKVIGVAIPADDMAKHLSQLQLAVTRGNDDKHGETLTVTAPSYRFDMAIEEDLIEEVARLFGYDNIPVRDPVATMTMLKVPESERVLDAVRDALVTMDYQEVINFSFIDDALESDFAGKDSDPIKLQNPIASSLSVMRTQLIASLVMNLKTNLARSQSRVRVFEIAKVFHRDTKVTASDSTVPNIAQPLKLAGLAYGSNAPEQWASVTTDIDFYDVKGDIERLFAPSKLTFEPHSHVAAHPGRCAKIVLNGQTIGWLGQMHPRLQQAHDLPKAPMLFELDATAVIARTVPIASDVSKQQMVTRDLALIVPRDVSAQAIENAFAALRQKDASAAIIRDVQLFDLYQGEHMAANEKSMAYRFHLQDMNATLTDAQIDDLMQKVLATVIEQTGARLR</sequence>
<dbReference type="GO" id="GO:0009328">
    <property type="term" value="C:phenylalanine-tRNA ligase complex"/>
    <property type="evidence" value="ECO:0007669"/>
    <property type="project" value="TreeGrafter"/>
</dbReference>
<dbReference type="GO" id="GO:0006432">
    <property type="term" value="P:phenylalanyl-tRNA aminoacylation"/>
    <property type="evidence" value="ECO:0007669"/>
    <property type="project" value="UniProtKB-UniRule"/>
</dbReference>
<dbReference type="FunFam" id="3.30.56.10:FF:000002">
    <property type="entry name" value="Phenylalanine--tRNA ligase beta subunit"/>
    <property type="match status" value="1"/>
</dbReference>
<feature type="domain" description="FDX-ACB" evidence="18">
    <location>
        <begin position="707"/>
        <end position="805"/>
    </location>
</feature>
<reference evidence="20" key="2">
    <citation type="submission" date="2020-09" db="EMBL/GenBank/DDBJ databases">
        <authorList>
            <person name="Sun Q."/>
            <person name="Kim S."/>
        </authorList>
    </citation>
    <scope>NUCLEOTIDE SEQUENCE</scope>
    <source>
        <strain evidence="20">KCTC 32501</strain>
    </source>
</reference>
<keyword evidence="4 15" id="KW-0963">Cytoplasm</keyword>
<dbReference type="NCBIfam" id="NF045760">
    <property type="entry name" value="YtpR"/>
    <property type="match status" value="1"/>
</dbReference>
<dbReference type="CDD" id="cd00769">
    <property type="entry name" value="PheRS_beta_core"/>
    <property type="match status" value="1"/>
</dbReference>
<evidence type="ECO:0000256" key="2">
    <source>
        <dbReference type="ARBA" id="ARBA00008653"/>
    </source>
</evidence>
<keyword evidence="9 15" id="KW-0067">ATP-binding</keyword>
<dbReference type="Gene3D" id="3.50.40.10">
    <property type="entry name" value="Phenylalanyl-trna Synthetase, Chain B, domain 3"/>
    <property type="match status" value="1"/>
</dbReference>
<dbReference type="GO" id="GO:0000049">
    <property type="term" value="F:tRNA binding"/>
    <property type="evidence" value="ECO:0007669"/>
    <property type="project" value="UniProtKB-UniRule"/>
</dbReference>
<dbReference type="PROSITE" id="PS51483">
    <property type="entry name" value="B5"/>
    <property type="match status" value="1"/>
</dbReference>
<dbReference type="InterPro" id="IPR012340">
    <property type="entry name" value="NA-bd_OB-fold"/>
</dbReference>
<dbReference type="InterPro" id="IPR002547">
    <property type="entry name" value="tRNA-bd_dom"/>
</dbReference>
<evidence type="ECO:0000256" key="7">
    <source>
        <dbReference type="ARBA" id="ARBA00022723"/>
    </source>
</evidence>
<gene>
    <name evidence="15 20" type="primary">pheT</name>
    <name evidence="20" type="ORF">GCM10009007_09690</name>
</gene>
<feature type="domain" description="B5" evidence="19">
    <location>
        <begin position="399"/>
        <end position="479"/>
    </location>
</feature>
<dbReference type="InterPro" id="IPR041616">
    <property type="entry name" value="PheRS_beta_core"/>
</dbReference>
<evidence type="ECO:0000256" key="6">
    <source>
        <dbReference type="ARBA" id="ARBA00022598"/>
    </source>
</evidence>
<keyword evidence="8 15" id="KW-0547">Nucleotide-binding</keyword>
<evidence type="ECO:0000256" key="8">
    <source>
        <dbReference type="ARBA" id="ARBA00022741"/>
    </source>
</evidence>
<dbReference type="AlphaFoldDB" id="A0A8J3CGQ0"/>
<comment type="subcellular location">
    <subcellularLocation>
        <location evidence="1 15">Cytoplasm</location>
    </subcellularLocation>
</comment>
<dbReference type="InterPro" id="IPR004532">
    <property type="entry name" value="Phe-tRNA-ligase_IIc_bsu_bact"/>
</dbReference>
<dbReference type="CDD" id="cd02796">
    <property type="entry name" value="tRNA_bind_bactPheRS"/>
    <property type="match status" value="1"/>
</dbReference>
<evidence type="ECO:0000259" key="19">
    <source>
        <dbReference type="PROSITE" id="PS51483"/>
    </source>
</evidence>
<feature type="binding site" evidence="15">
    <location>
        <position position="463"/>
    </location>
    <ligand>
        <name>Mg(2+)</name>
        <dbReference type="ChEBI" id="CHEBI:18420"/>
        <note>shared with alpha subunit</note>
    </ligand>
</feature>
<evidence type="ECO:0000256" key="1">
    <source>
        <dbReference type="ARBA" id="ARBA00004496"/>
    </source>
</evidence>
<dbReference type="FunFam" id="3.50.40.10:FF:000001">
    <property type="entry name" value="Phenylalanine--tRNA ligase beta subunit"/>
    <property type="match status" value="1"/>
</dbReference>
<dbReference type="Proteomes" id="UP000614287">
    <property type="component" value="Unassembled WGS sequence"/>
</dbReference>
<dbReference type="InterPro" id="IPR009061">
    <property type="entry name" value="DNA-bd_dom_put_sf"/>
</dbReference>
<reference evidence="20" key="1">
    <citation type="journal article" date="2014" name="Int. J. Syst. Evol. Microbiol.">
        <title>Complete genome sequence of Corynebacterium casei LMG S-19264T (=DSM 44701T), isolated from a smear-ripened cheese.</title>
        <authorList>
            <consortium name="US DOE Joint Genome Institute (JGI-PGF)"/>
            <person name="Walter F."/>
            <person name="Albersmeier A."/>
            <person name="Kalinowski J."/>
            <person name="Ruckert C."/>
        </authorList>
    </citation>
    <scope>NUCLEOTIDE SEQUENCE</scope>
    <source>
        <strain evidence="20">KCTC 32501</strain>
    </source>
</reference>
<keyword evidence="21" id="KW-1185">Reference proteome</keyword>
<dbReference type="EMBL" id="BMZG01000004">
    <property type="protein sequence ID" value="GHA70897.1"/>
    <property type="molecule type" value="Genomic_DNA"/>
</dbReference>
<name>A0A8J3CGQ0_9BURK</name>
<keyword evidence="11 16" id="KW-0694">RNA-binding</keyword>
<keyword evidence="7 15" id="KW-0479">Metal-binding</keyword>
<keyword evidence="6 15" id="KW-0436">Ligase</keyword>
<keyword evidence="10 15" id="KW-0460">Magnesium</keyword>
<dbReference type="InterPro" id="IPR045060">
    <property type="entry name" value="Phe-tRNA-ligase_IIc_bsu"/>
</dbReference>
<dbReference type="SUPFAM" id="SSF54991">
    <property type="entry name" value="Anticodon-binding domain of PheRS"/>
    <property type="match status" value="1"/>
</dbReference>
<dbReference type="Pfam" id="PF03147">
    <property type="entry name" value="FDX-ACB"/>
    <property type="match status" value="1"/>
</dbReference>
<evidence type="ECO:0000256" key="10">
    <source>
        <dbReference type="ARBA" id="ARBA00022842"/>
    </source>
</evidence>
<dbReference type="InterPro" id="IPR036690">
    <property type="entry name" value="Fdx_antiC-bd_sf"/>
</dbReference>
<feature type="binding site" evidence="15">
    <location>
        <position position="457"/>
    </location>
    <ligand>
        <name>Mg(2+)</name>
        <dbReference type="ChEBI" id="CHEBI:18420"/>
        <note>shared with alpha subunit</note>
    </ligand>
</feature>
<dbReference type="Gene3D" id="3.30.70.380">
    <property type="entry name" value="Ferrodoxin-fold anticodon-binding domain"/>
    <property type="match status" value="1"/>
</dbReference>
<dbReference type="Pfam" id="PF03483">
    <property type="entry name" value="B3_4"/>
    <property type="match status" value="1"/>
</dbReference>
<evidence type="ECO:0000256" key="14">
    <source>
        <dbReference type="ARBA" id="ARBA00049255"/>
    </source>
</evidence>
<dbReference type="Pfam" id="PF17759">
    <property type="entry name" value="tRNA_synthFbeta"/>
    <property type="match status" value="1"/>
</dbReference>
<evidence type="ECO:0000256" key="12">
    <source>
        <dbReference type="ARBA" id="ARBA00022917"/>
    </source>
</evidence>
<accession>A0A8J3CGQ0</accession>
<dbReference type="InterPro" id="IPR005121">
    <property type="entry name" value="Fdx_antiC-bd"/>
</dbReference>
<dbReference type="PROSITE" id="PS51447">
    <property type="entry name" value="FDX_ACB"/>
    <property type="match status" value="1"/>
</dbReference>
<evidence type="ECO:0000256" key="9">
    <source>
        <dbReference type="ARBA" id="ARBA00022840"/>
    </source>
</evidence>
<dbReference type="Gene3D" id="3.30.930.10">
    <property type="entry name" value="Bira Bifunctional Protein, Domain 2"/>
    <property type="match status" value="1"/>
</dbReference>
<evidence type="ECO:0000313" key="21">
    <source>
        <dbReference type="Proteomes" id="UP000614287"/>
    </source>
</evidence>
<evidence type="ECO:0000256" key="4">
    <source>
        <dbReference type="ARBA" id="ARBA00022490"/>
    </source>
</evidence>
<dbReference type="Pfam" id="PF03484">
    <property type="entry name" value="B5"/>
    <property type="match status" value="1"/>
</dbReference>
<dbReference type="Pfam" id="PF01588">
    <property type="entry name" value="tRNA_bind"/>
    <property type="match status" value="1"/>
</dbReference>
<organism evidence="20 21">
    <name type="scientific">Formosimonas limnophila</name>
    <dbReference type="NCBI Taxonomy" id="1384487"/>
    <lineage>
        <taxon>Bacteria</taxon>
        <taxon>Pseudomonadati</taxon>
        <taxon>Pseudomonadota</taxon>
        <taxon>Betaproteobacteria</taxon>
        <taxon>Burkholderiales</taxon>
        <taxon>Burkholderiaceae</taxon>
        <taxon>Formosimonas</taxon>
    </lineage>
</organism>
<feature type="binding site" evidence="15">
    <location>
        <position position="467"/>
    </location>
    <ligand>
        <name>Mg(2+)</name>
        <dbReference type="ChEBI" id="CHEBI:18420"/>
        <note>shared with alpha subunit</note>
    </ligand>
</feature>
<dbReference type="GO" id="GO:0004826">
    <property type="term" value="F:phenylalanine-tRNA ligase activity"/>
    <property type="evidence" value="ECO:0007669"/>
    <property type="project" value="UniProtKB-UniRule"/>
</dbReference>
<dbReference type="InterPro" id="IPR033714">
    <property type="entry name" value="tRNA_bind_bactPheRS"/>
</dbReference>
<evidence type="ECO:0000256" key="11">
    <source>
        <dbReference type="ARBA" id="ARBA00022884"/>
    </source>
</evidence>
<dbReference type="SMART" id="SM00873">
    <property type="entry name" value="B3_4"/>
    <property type="match status" value="1"/>
</dbReference>
<dbReference type="Gene3D" id="2.40.50.140">
    <property type="entry name" value="Nucleic acid-binding proteins"/>
    <property type="match status" value="1"/>
</dbReference>
<dbReference type="RefSeq" id="WP_189492435.1">
    <property type="nucleotide sequence ID" value="NZ_BMZG01000004.1"/>
</dbReference>
<dbReference type="InterPro" id="IPR045864">
    <property type="entry name" value="aa-tRNA-synth_II/BPL/LPL"/>
</dbReference>